<dbReference type="EC" id="2.7.1.180" evidence="2"/>
<comment type="cofactor">
    <cofactor evidence="1">
        <name>Mg(2+)</name>
        <dbReference type="ChEBI" id="CHEBI:18420"/>
    </cofactor>
</comment>
<dbReference type="GO" id="GO:0016740">
    <property type="term" value="F:transferase activity"/>
    <property type="evidence" value="ECO:0007669"/>
    <property type="project" value="UniProtKB-KW"/>
</dbReference>
<gene>
    <name evidence="11" type="ORF">J2S41_004976</name>
</gene>
<accession>A0AAE3YQM1</accession>
<evidence type="ECO:0000256" key="4">
    <source>
        <dbReference type="ARBA" id="ARBA00022630"/>
    </source>
</evidence>
<keyword evidence="11" id="KW-0449">Lipoprotein</keyword>
<dbReference type="PANTHER" id="PTHR30040:SF2">
    <property type="entry name" value="FAD:PROTEIN FMN TRANSFERASE"/>
    <property type="match status" value="1"/>
</dbReference>
<organism evidence="11 12">
    <name type="scientific">Catenuloplanes atrovinosus</name>
    <dbReference type="NCBI Taxonomy" id="137266"/>
    <lineage>
        <taxon>Bacteria</taxon>
        <taxon>Bacillati</taxon>
        <taxon>Actinomycetota</taxon>
        <taxon>Actinomycetes</taxon>
        <taxon>Micromonosporales</taxon>
        <taxon>Micromonosporaceae</taxon>
        <taxon>Catenuloplanes</taxon>
    </lineage>
</organism>
<dbReference type="Gene3D" id="3.10.520.10">
    <property type="entry name" value="ApbE-like domains"/>
    <property type="match status" value="2"/>
</dbReference>
<comment type="catalytic activity">
    <reaction evidence="10">
        <text>L-threonyl-[protein] + FAD = FMN-L-threonyl-[protein] + AMP + H(+)</text>
        <dbReference type="Rhea" id="RHEA:36847"/>
        <dbReference type="Rhea" id="RHEA-COMP:11060"/>
        <dbReference type="Rhea" id="RHEA-COMP:11061"/>
        <dbReference type="ChEBI" id="CHEBI:15378"/>
        <dbReference type="ChEBI" id="CHEBI:30013"/>
        <dbReference type="ChEBI" id="CHEBI:57692"/>
        <dbReference type="ChEBI" id="CHEBI:74257"/>
        <dbReference type="ChEBI" id="CHEBI:456215"/>
        <dbReference type="EC" id="2.7.1.180"/>
    </reaction>
</comment>
<evidence type="ECO:0000256" key="9">
    <source>
        <dbReference type="ARBA" id="ARBA00031306"/>
    </source>
</evidence>
<keyword evidence="4" id="KW-0285">Flavoprotein</keyword>
<dbReference type="AlphaFoldDB" id="A0AAE3YQM1"/>
<keyword evidence="6" id="KW-0479">Metal-binding</keyword>
<reference evidence="11" key="1">
    <citation type="submission" date="2023-07" db="EMBL/GenBank/DDBJ databases">
        <title>Sequencing the genomes of 1000 actinobacteria strains.</title>
        <authorList>
            <person name="Klenk H.-P."/>
        </authorList>
    </citation>
    <scope>NUCLEOTIDE SEQUENCE</scope>
    <source>
        <strain evidence="11">DSM 44707</strain>
    </source>
</reference>
<evidence type="ECO:0000256" key="3">
    <source>
        <dbReference type="ARBA" id="ARBA00016337"/>
    </source>
</evidence>
<dbReference type="InterPro" id="IPR003374">
    <property type="entry name" value="ApbE-like_sf"/>
</dbReference>
<evidence type="ECO:0000313" key="12">
    <source>
        <dbReference type="Proteomes" id="UP001183643"/>
    </source>
</evidence>
<keyword evidence="12" id="KW-1185">Reference proteome</keyword>
<dbReference type="PANTHER" id="PTHR30040">
    <property type="entry name" value="THIAMINE BIOSYNTHESIS LIPOPROTEIN APBE"/>
    <property type="match status" value="1"/>
</dbReference>
<evidence type="ECO:0000313" key="11">
    <source>
        <dbReference type="EMBL" id="MDR7278198.1"/>
    </source>
</evidence>
<evidence type="ECO:0000256" key="8">
    <source>
        <dbReference type="ARBA" id="ARBA00022842"/>
    </source>
</evidence>
<comment type="caution">
    <text evidence="11">The sequence shown here is derived from an EMBL/GenBank/DDBJ whole genome shotgun (WGS) entry which is preliminary data.</text>
</comment>
<proteinExistence type="predicted"/>
<dbReference type="Pfam" id="PF02424">
    <property type="entry name" value="ApbE"/>
    <property type="match status" value="1"/>
</dbReference>
<evidence type="ECO:0000256" key="2">
    <source>
        <dbReference type="ARBA" id="ARBA00011955"/>
    </source>
</evidence>
<evidence type="ECO:0000256" key="5">
    <source>
        <dbReference type="ARBA" id="ARBA00022679"/>
    </source>
</evidence>
<dbReference type="RefSeq" id="WP_310370971.1">
    <property type="nucleotide sequence ID" value="NZ_JAVDYB010000001.1"/>
</dbReference>
<keyword evidence="5" id="KW-0808">Transferase</keyword>
<sequence length="276" mass="29343">MSTSIPPRRAWVEEIMGMPVSVHLRGPGVDSDEVAQHVAGVFVELRAVDAMFNPAHADSQIARLNRGEIDFSGCHPAIRTVHGLCEEAHTRTDGFFNPWLPDPEAKGGYRYDPSGLVKGWAVQRIADRLADLDGHDLCLNAGGDVVLTTVPGHPVWRVGIEDPAEPNRMLRVCAIATGAVATAGAAHRGGLVVNPYTGADATELRSVTVAGPSLLWADVFAIAAVARGAEGLDWLMGLDDYEALVVDADGDLCTTGGWDRLVLSTSDPNLYTSQTA</sequence>
<evidence type="ECO:0000256" key="1">
    <source>
        <dbReference type="ARBA" id="ARBA00001946"/>
    </source>
</evidence>
<evidence type="ECO:0000256" key="10">
    <source>
        <dbReference type="ARBA" id="ARBA00048540"/>
    </source>
</evidence>
<dbReference type="EMBL" id="JAVDYB010000001">
    <property type="protein sequence ID" value="MDR7278198.1"/>
    <property type="molecule type" value="Genomic_DNA"/>
</dbReference>
<dbReference type="Proteomes" id="UP001183643">
    <property type="component" value="Unassembled WGS sequence"/>
</dbReference>
<keyword evidence="8" id="KW-0460">Magnesium</keyword>
<keyword evidence="7" id="KW-0274">FAD</keyword>
<name>A0AAE3YQM1_9ACTN</name>
<evidence type="ECO:0000256" key="6">
    <source>
        <dbReference type="ARBA" id="ARBA00022723"/>
    </source>
</evidence>
<dbReference type="SUPFAM" id="SSF143631">
    <property type="entry name" value="ApbE-like"/>
    <property type="match status" value="1"/>
</dbReference>
<dbReference type="GO" id="GO:0046872">
    <property type="term" value="F:metal ion binding"/>
    <property type="evidence" value="ECO:0007669"/>
    <property type="project" value="UniProtKB-KW"/>
</dbReference>
<evidence type="ECO:0000256" key="7">
    <source>
        <dbReference type="ARBA" id="ARBA00022827"/>
    </source>
</evidence>
<protein>
    <recommendedName>
        <fullName evidence="3">FAD:protein FMN transferase</fullName>
        <ecNumber evidence="2">2.7.1.180</ecNumber>
    </recommendedName>
    <alternativeName>
        <fullName evidence="9">Flavin transferase</fullName>
    </alternativeName>
</protein>
<dbReference type="InterPro" id="IPR024932">
    <property type="entry name" value="ApbE"/>
</dbReference>